<evidence type="ECO:0000313" key="2">
    <source>
        <dbReference type="EMBL" id="KAF0046532.1"/>
    </source>
</evidence>
<dbReference type="AlphaFoldDB" id="A0A6A4TWV8"/>
<accession>A0A6A4TWV8</accession>
<sequence>MDKRRRGGGGGEDNENIIVWGGDPDLISEEMRPVNAQRFGLFYTSPPGAARPIESPRRRGRVAESVLCFCSTFRETKNNATGNTRDESDSKQRAARHFRRQKGRIEGQAIVSPTAKTSIT</sequence>
<organism evidence="2 3">
    <name type="scientific">Scophthalmus maximus</name>
    <name type="common">Turbot</name>
    <name type="synonym">Psetta maxima</name>
    <dbReference type="NCBI Taxonomy" id="52904"/>
    <lineage>
        <taxon>Eukaryota</taxon>
        <taxon>Metazoa</taxon>
        <taxon>Chordata</taxon>
        <taxon>Craniata</taxon>
        <taxon>Vertebrata</taxon>
        <taxon>Euteleostomi</taxon>
        <taxon>Actinopterygii</taxon>
        <taxon>Neopterygii</taxon>
        <taxon>Teleostei</taxon>
        <taxon>Neoteleostei</taxon>
        <taxon>Acanthomorphata</taxon>
        <taxon>Carangaria</taxon>
        <taxon>Pleuronectiformes</taxon>
        <taxon>Pleuronectoidei</taxon>
        <taxon>Scophthalmidae</taxon>
        <taxon>Scophthalmus</taxon>
    </lineage>
</organism>
<comment type="caution">
    <text evidence="2">The sequence shown here is derived from an EMBL/GenBank/DDBJ whole genome shotgun (WGS) entry which is preliminary data.</text>
</comment>
<proteinExistence type="predicted"/>
<evidence type="ECO:0000313" key="3">
    <source>
        <dbReference type="Proteomes" id="UP000438429"/>
    </source>
</evidence>
<reference evidence="2 3" key="1">
    <citation type="submission" date="2019-06" db="EMBL/GenBank/DDBJ databases">
        <title>Draft genomes of female and male turbot (Scophthalmus maximus).</title>
        <authorList>
            <person name="Xu H."/>
            <person name="Xu X.-W."/>
            <person name="Shao C."/>
            <person name="Chen S."/>
        </authorList>
    </citation>
    <scope>NUCLEOTIDE SEQUENCE [LARGE SCALE GENOMIC DNA]</scope>
    <source>
        <strain evidence="2">Ysfricsl-2016a</strain>
        <tissue evidence="2">Blood</tissue>
    </source>
</reference>
<feature type="compositionally biased region" description="Basic residues" evidence="1">
    <location>
        <begin position="93"/>
        <end position="102"/>
    </location>
</feature>
<protein>
    <submittedName>
        <fullName evidence="2">Uncharacterized protein</fullName>
    </submittedName>
</protein>
<gene>
    <name evidence="2" type="ORF">F2P81_000165</name>
</gene>
<dbReference type="Proteomes" id="UP000438429">
    <property type="component" value="Unassembled WGS sequence"/>
</dbReference>
<name>A0A6A4TWV8_SCOMX</name>
<feature type="region of interest" description="Disordered" evidence="1">
    <location>
        <begin position="77"/>
        <end position="120"/>
    </location>
</feature>
<dbReference type="EMBL" id="VEVO01000001">
    <property type="protein sequence ID" value="KAF0046532.1"/>
    <property type="molecule type" value="Genomic_DNA"/>
</dbReference>
<evidence type="ECO:0000256" key="1">
    <source>
        <dbReference type="SAM" id="MobiDB-lite"/>
    </source>
</evidence>